<evidence type="ECO:0000313" key="2">
    <source>
        <dbReference type="EMBL" id="KAK6491841.1"/>
    </source>
</evidence>
<reference evidence="2 3" key="1">
    <citation type="submission" date="2021-05" db="EMBL/GenBank/DDBJ databases">
        <authorList>
            <person name="Zahm M."/>
            <person name="Klopp C."/>
            <person name="Cabau C."/>
            <person name="Kuhl H."/>
            <person name="Suciu R."/>
            <person name="Ciorpac M."/>
            <person name="Holostenco D."/>
            <person name="Gessner J."/>
            <person name="Wuertz S."/>
            <person name="Hohne C."/>
            <person name="Stock M."/>
            <person name="Gislard M."/>
            <person name="Lluch J."/>
            <person name="Milhes M."/>
            <person name="Lampietro C."/>
            <person name="Lopez Roques C."/>
            <person name="Donnadieu C."/>
            <person name="Du K."/>
            <person name="Schartl M."/>
            <person name="Guiguen Y."/>
        </authorList>
    </citation>
    <scope>NUCLEOTIDE SEQUENCE [LARGE SCALE GENOMIC DNA]</scope>
    <source>
        <strain evidence="2">Hh-F2</strain>
        <tissue evidence="2">Blood</tissue>
    </source>
</reference>
<sequence>MPFLVHRHSETSLELDEMLPKEGTPDVPEKDEEEPEQQTELDDSVLDLSETSTSDSSAIPLSVASFSASRPPNPLLSLASPITSRPSTPLLSMATTISTRPSTPDVSLASDSATTTVPSVTPAGASSQRTDSRPSSHSRKSTWKNREVELERQKLAMSNQVQNQDSVAIFCKHAASEMRQIKDESIQRRLRRNIITMIYDAQEEDQQRNITQTSAHPTSMYGSYTPRLAQPSPHYMPFQIFRQPPIPQEGYTQFLQQPPENEDELNQTFTHL</sequence>
<feature type="compositionally biased region" description="Acidic residues" evidence="1">
    <location>
        <begin position="29"/>
        <end position="45"/>
    </location>
</feature>
<comment type="caution">
    <text evidence="2">The sequence shown here is derived from an EMBL/GenBank/DDBJ whole genome shotgun (WGS) entry which is preliminary data.</text>
</comment>
<organism evidence="2 3">
    <name type="scientific">Huso huso</name>
    <name type="common">Beluga</name>
    <name type="synonym">Acipenser huso</name>
    <dbReference type="NCBI Taxonomy" id="61971"/>
    <lineage>
        <taxon>Eukaryota</taxon>
        <taxon>Metazoa</taxon>
        <taxon>Chordata</taxon>
        <taxon>Craniata</taxon>
        <taxon>Vertebrata</taxon>
        <taxon>Euteleostomi</taxon>
        <taxon>Actinopterygii</taxon>
        <taxon>Chondrostei</taxon>
        <taxon>Acipenseriformes</taxon>
        <taxon>Acipenseridae</taxon>
        <taxon>Huso</taxon>
    </lineage>
</organism>
<name>A0ABR1A431_HUSHU</name>
<feature type="compositionally biased region" description="Polar residues" evidence="1">
    <location>
        <begin position="80"/>
        <end position="135"/>
    </location>
</feature>
<feature type="region of interest" description="Disordered" evidence="1">
    <location>
        <begin position="1"/>
        <end position="146"/>
    </location>
</feature>
<protein>
    <submittedName>
        <fullName evidence="2">Uncharacterized protein</fullName>
    </submittedName>
</protein>
<gene>
    <name evidence="2" type="ORF">HHUSO_G4027</name>
</gene>
<proteinExistence type="predicted"/>
<feature type="compositionally biased region" description="Basic and acidic residues" evidence="1">
    <location>
        <begin position="18"/>
        <end position="28"/>
    </location>
</feature>
<evidence type="ECO:0000256" key="1">
    <source>
        <dbReference type="SAM" id="MobiDB-lite"/>
    </source>
</evidence>
<dbReference type="EMBL" id="JAHFZB010000003">
    <property type="protein sequence ID" value="KAK6491841.1"/>
    <property type="molecule type" value="Genomic_DNA"/>
</dbReference>
<feature type="compositionally biased region" description="Low complexity" evidence="1">
    <location>
        <begin position="46"/>
        <end position="57"/>
    </location>
</feature>
<accession>A0ABR1A431</accession>
<dbReference type="Proteomes" id="UP001369086">
    <property type="component" value="Unassembled WGS sequence"/>
</dbReference>
<keyword evidence="3" id="KW-1185">Reference proteome</keyword>
<evidence type="ECO:0000313" key="3">
    <source>
        <dbReference type="Proteomes" id="UP001369086"/>
    </source>
</evidence>